<reference evidence="1 2" key="1">
    <citation type="submission" date="2016-09" db="EMBL/GenBank/DDBJ databases">
        <title>The complete genome sequences of Rhizobium gallicum, symbiovars gallicum and phaseoli, symbionts associated to common bean (Phaseolus vulgaris).</title>
        <authorList>
            <person name="Bustos P."/>
            <person name="Santamaria R.I."/>
            <person name="Perez-Carrascal O.M."/>
            <person name="Juarez S."/>
            <person name="Lozano L."/>
            <person name="Martinez-Flores I."/>
            <person name="Martinez-Romero E."/>
            <person name="Cevallos M."/>
            <person name="Romero D."/>
            <person name="Davila G."/>
            <person name="Gonzalez V."/>
        </authorList>
    </citation>
    <scope>NUCLEOTIDE SEQUENCE [LARGE SCALE GENOMIC DNA]</scope>
    <source>
        <strain evidence="1 2">IE4872</strain>
        <plasmid evidence="2">prgalie4872d</plasmid>
    </source>
</reference>
<evidence type="ECO:0000313" key="2">
    <source>
        <dbReference type="Proteomes" id="UP000184749"/>
    </source>
</evidence>
<organism evidence="1 2">
    <name type="scientific">Rhizobium gallicum</name>
    <dbReference type="NCBI Taxonomy" id="56730"/>
    <lineage>
        <taxon>Bacteria</taxon>
        <taxon>Pseudomonadati</taxon>
        <taxon>Pseudomonadota</taxon>
        <taxon>Alphaproteobacteria</taxon>
        <taxon>Hyphomicrobiales</taxon>
        <taxon>Rhizobiaceae</taxon>
        <taxon>Rhizobium/Agrobacterium group</taxon>
        <taxon>Rhizobium</taxon>
    </lineage>
</organism>
<name>A0A1L5NU61_9HYPH</name>
<sequence length="76" mass="8881">MQRRASIYVFGLIADRCPRMESALSVGFNLLFKNEQILFVINVKPPVASRQIFLDRRRSVGWFEESGWPILNRRAI</sequence>
<gene>
    <name evidence="1" type="ORF">IE4872_PD00882</name>
</gene>
<proteinExistence type="predicted"/>
<geneLocation type="plasmid" evidence="2">
    <name>prgalie4872d</name>
</geneLocation>
<dbReference type="AlphaFoldDB" id="A0A1L5NU61"/>
<protein>
    <submittedName>
        <fullName evidence="1">Uncharacterized protein</fullName>
    </submittedName>
</protein>
<dbReference type="EMBL" id="CP017105">
    <property type="protein sequence ID" value="APO71411.1"/>
    <property type="molecule type" value="Genomic_DNA"/>
</dbReference>
<accession>A0A1L5NU61</accession>
<keyword evidence="1" id="KW-0614">Plasmid</keyword>
<evidence type="ECO:0000313" key="1">
    <source>
        <dbReference type="EMBL" id="APO71411.1"/>
    </source>
</evidence>
<dbReference type="Proteomes" id="UP000184749">
    <property type="component" value="Plasmid pRgalIE4872d"/>
</dbReference>